<name>A0ABT7T590_9MICO</name>
<comment type="caution">
    <text evidence="5">The sequence shown here is derived from an EMBL/GenBank/DDBJ whole genome shotgun (WGS) entry which is preliminary data.</text>
</comment>
<dbReference type="PANTHER" id="PTHR46796:SF12">
    <property type="entry name" value="HTH-TYPE DNA-BINDING TRANSCRIPTIONAL ACTIVATOR EUTR"/>
    <property type="match status" value="1"/>
</dbReference>
<keyword evidence="3" id="KW-0804">Transcription</keyword>
<evidence type="ECO:0000256" key="2">
    <source>
        <dbReference type="ARBA" id="ARBA00023125"/>
    </source>
</evidence>
<dbReference type="SMART" id="SM00342">
    <property type="entry name" value="HTH_ARAC"/>
    <property type="match status" value="1"/>
</dbReference>
<keyword evidence="2" id="KW-0238">DNA-binding</keyword>
<proteinExistence type="predicted"/>
<dbReference type="Pfam" id="PF12833">
    <property type="entry name" value="HTH_18"/>
    <property type="match status" value="1"/>
</dbReference>
<dbReference type="Pfam" id="PF14525">
    <property type="entry name" value="AraC_binding_2"/>
    <property type="match status" value="1"/>
</dbReference>
<dbReference type="InterPro" id="IPR050204">
    <property type="entry name" value="AraC_XylS_family_regulators"/>
</dbReference>
<keyword evidence="1" id="KW-0805">Transcription regulation</keyword>
<sequence>MSPVQTDVRQVVESSGNDLDAARALFESAYDASGFLPERSDRTFGYRFRSVGDASLTLDAKRFDARMVGEVDATSHYFVSWVSDGGGVMDTGRDEVALVPGRPVVFPSARPFGFDLADVRQNVVQFDRRLLERVAAEMYGTEPAPLLFDHAAVPRPPAVRAWNAELRATAQVVLGPVPLTPLAMAEATRQTATVMLRTFPHVTVVPAVPDVPGARGRVQEAIEYMHANAESPITTTDVAQHVGLSIRGLQQGFQRQVQVSPNSMLRGIRFDRVRAELRYHAVGEATVSEVARRWGFAHAGRFSAAYAKRFGELPSETLRRRG</sequence>
<organism evidence="5 6">
    <name type="scientific">Curtobacterium citri</name>
    <dbReference type="NCBI Taxonomy" id="3055139"/>
    <lineage>
        <taxon>Bacteria</taxon>
        <taxon>Bacillati</taxon>
        <taxon>Actinomycetota</taxon>
        <taxon>Actinomycetes</taxon>
        <taxon>Micrococcales</taxon>
        <taxon>Microbacteriaceae</taxon>
        <taxon>Curtobacterium</taxon>
    </lineage>
</organism>
<evidence type="ECO:0000313" key="5">
    <source>
        <dbReference type="EMBL" id="MDM7884728.1"/>
    </source>
</evidence>
<dbReference type="Gene3D" id="1.10.10.60">
    <property type="entry name" value="Homeodomain-like"/>
    <property type="match status" value="1"/>
</dbReference>
<dbReference type="Proteomes" id="UP001237823">
    <property type="component" value="Unassembled WGS sequence"/>
</dbReference>
<dbReference type="RefSeq" id="WP_289458104.1">
    <property type="nucleotide sequence ID" value="NZ_JAUCML010000003.1"/>
</dbReference>
<evidence type="ECO:0000313" key="6">
    <source>
        <dbReference type="Proteomes" id="UP001237823"/>
    </source>
</evidence>
<keyword evidence="6" id="KW-1185">Reference proteome</keyword>
<dbReference type="InterPro" id="IPR035418">
    <property type="entry name" value="AraC-bd_2"/>
</dbReference>
<feature type="domain" description="HTH araC/xylS-type" evidence="4">
    <location>
        <begin position="219"/>
        <end position="320"/>
    </location>
</feature>
<accession>A0ABT7T590</accession>
<dbReference type="PROSITE" id="PS01124">
    <property type="entry name" value="HTH_ARAC_FAMILY_2"/>
    <property type="match status" value="1"/>
</dbReference>
<protein>
    <submittedName>
        <fullName evidence="5">AraC family transcriptional regulator</fullName>
    </submittedName>
</protein>
<dbReference type="EMBL" id="JAUCML010000003">
    <property type="protein sequence ID" value="MDM7884728.1"/>
    <property type="molecule type" value="Genomic_DNA"/>
</dbReference>
<dbReference type="PANTHER" id="PTHR46796">
    <property type="entry name" value="HTH-TYPE TRANSCRIPTIONAL ACTIVATOR RHAS-RELATED"/>
    <property type="match status" value="1"/>
</dbReference>
<dbReference type="InterPro" id="IPR009057">
    <property type="entry name" value="Homeodomain-like_sf"/>
</dbReference>
<evidence type="ECO:0000259" key="4">
    <source>
        <dbReference type="PROSITE" id="PS01124"/>
    </source>
</evidence>
<dbReference type="InterPro" id="IPR018060">
    <property type="entry name" value="HTH_AraC"/>
</dbReference>
<evidence type="ECO:0000256" key="1">
    <source>
        <dbReference type="ARBA" id="ARBA00023015"/>
    </source>
</evidence>
<dbReference type="SUPFAM" id="SSF46689">
    <property type="entry name" value="Homeodomain-like"/>
    <property type="match status" value="1"/>
</dbReference>
<gene>
    <name evidence="5" type="ORF">QUG92_06375</name>
</gene>
<reference evidence="5 6" key="1">
    <citation type="submission" date="2023-06" db="EMBL/GenBank/DDBJ databases">
        <authorList>
            <person name="Feng G."/>
            <person name="Li J."/>
            <person name="Zhu H."/>
        </authorList>
    </citation>
    <scope>NUCLEOTIDE SEQUENCE [LARGE SCALE GENOMIC DNA]</scope>
    <source>
        <strain evidence="5 6">RHCKG23</strain>
    </source>
</reference>
<evidence type="ECO:0000256" key="3">
    <source>
        <dbReference type="ARBA" id="ARBA00023163"/>
    </source>
</evidence>